<gene>
    <name evidence="13" type="ORF">H4O21_02435</name>
</gene>
<evidence type="ECO:0000256" key="5">
    <source>
        <dbReference type="ARBA" id="ARBA00022692"/>
    </source>
</evidence>
<evidence type="ECO:0000256" key="10">
    <source>
        <dbReference type="SAM" id="Phobius"/>
    </source>
</evidence>
<keyword evidence="9" id="KW-0808">Transferase</keyword>
<keyword evidence="14" id="KW-1185">Reference proteome</keyword>
<feature type="transmembrane region" description="Helical" evidence="10">
    <location>
        <begin position="123"/>
        <end position="141"/>
    </location>
</feature>
<organism evidence="13 14">
    <name type="scientific">Oceanospirillum sediminis</name>
    <dbReference type="NCBI Taxonomy" id="2760088"/>
    <lineage>
        <taxon>Bacteria</taxon>
        <taxon>Pseudomonadati</taxon>
        <taxon>Pseudomonadota</taxon>
        <taxon>Gammaproteobacteria</taxon>
        <taxon>Oceanospirillales</taxon>
        <taxon>Oceanospirillaceae</taxon>
        <taxon>Oceanospirillum</taxon>
    </lineage>
</organism>
<dbReference type="PANTHER" id="PTHR30487:SF0">
    <property type="entry name" value="PREPILIN LEADER PEPTIDASE_N-METHYLTRANSFERASE-RELATED"/>
    <property type="match status" value="1"/>
</dbReference>
<accession>A0A839ILV9</accession>
<keyword evidence="6 10" id="KW-1133">Transmembrane helix</keyword>
<reference evidence="13 14" key="1">
    <citation type="submission" date="2020-08" db="EMBL/GenBank/DDBJ databases">
        <title>Oceanospirillum sp. nov. isolated from marine sediment.</title>
        <authorList>
            <person name="Ji X."/>
        </authorList>
    </citation>
    <scope>NUCLEOTIDE SEQUENCE [LARGE SCALE GENOMIC DNA]</scope>
    <source>
        <strain evidence="13 14">D5</strain>
    </source>
</reference>
<evidence type="ECO:0000256" key="7">
    <source>
        <dbReference type="ARBA" id="ARBA00023136"/>
    </source>
</evidence>
<evidence type="ECO:0000256" key="3">
    <source>
        <dbReference type="ARBA" id="ARBA00022475"/>
    </source>
</evidence>
<comment type="subcellular location">
    <subcellularLocation>
        <location evidence="1">Cell inner membrane</location>
        <topology evidence="1">Multi-pass membrane protein</topology>
    </subcellularLocation>
    <subcellularLocation>
        <location evidence="9">Cell membrane</location>
        <topology evidence="9">Multi-pass membrane protein</topology>
    </subcellularLocation>
</comment>
<proteinExistence type="inferred from homology"/>
<feature type="domain" description="Prepilin type IV endopeptidase peptidase" evidence="11">
    <location>
        <begin position="132"/>
        <end position="238"/>
    </location>
</feature>
<dbReference type="RefSeq" id="WP_182807245.1">
    <property type="nucleotide sequence ID" value="NZ_JACJFM010000002.1"/>
</dbReference>
<evidence type="ECO:0000256" key="2">
    <source>
        <dbReference type="ARBA" id="ARBA00005801"/>
    </source>
</evidence>
<dbReference type="InterPro" id="IPR000045">
    <property type="entry name" value="Prepilin_IV_endopep_pep"/>
</dbReference>
<sequence>MEIQILLHELYQLFPAGTLFIVFILGTVIGSFLNVVIHRLPLTITTRPDTMTSDTFNLAWPPSHCPVCKTAINKRDNIPLISFFLLRGQCRHCHKSISILYPIVECLSGILAVIAVIQSGPGIQAMALSAVSLTLLTLACIDFRTWLLPDKLTLPLLWSGLLYHSLDNPIGLSSYVWGAAAGYLSLWSVYQGFRLLTGKEGMGYGDFKLMAALGAWCGIIALPSILLISSVAGLLFAIGIRIFNPRTKNPSAIPFGPPLAVAGWLTLCFPDNIQHAMNLIFT</sequence>
<feature type="transmembrane region" description="Helical" evidence="10">
    <location>
        <begin position="175"/>
        <end position="193"/>
    </location>
</feature>
<dbReference type="EMBL" id="JACJFM010000002">
    <property type="protein sequence ID" value="MBB1485467.1"/>
    <property type="molecule type" value="Genomic_DNA"/>
</dbReference>
<feature type="transmembrane region" description="Helical" evidence="10">
    <location>
        <begin position="99"/>
        <end position="117"/>
    </location>
</feature>
<keyword evidence="9" id="KW-0645">Protease</keyword>
<evidence type="ECO:0000313" key="14">
    <source>
        <dbReference type="Proteomes" id="UP000565262"/>
    </source>
</evidence>
<dbReference type="PANTHER" id="PTHR30487">
    <property type="entry name" value="TYPE 4 PREPILIN-LIKE PROTEINS LEADER PEPTIDE-PROCESSING ENZYME"/>
    <property type="match status" value="1"/>
</dbReference>
<comment type="function">
    <text evidence="9">Plays an essential role in type IV pili and type II pseudopili formation by proteolytically removing the leader sequence from substrate proteins and subsequently monomethylating the alpha-amino group of the newly exposed N-terminal phenylalanine.</text>
</comment>
<dbReference type="InterPro" id="IPR010627">
    <property type="entry name" value="Prepilin_pept_A24_N"/>
</dbReference>
<dbReference type="PRINTS" id="PR00864">
    <property type="entry name" value="PREPILNPTASE"/>
</dbReference>
<keyword evidence="3" id="KW-1003">Cell membrane</keyword>
<evidence type="ECO:0000259" key="11">
    <source>
        <dbReference type="Pfam" id="PF01478"/>
    </source>
</evidence>
<dbReference type="InterPro" id="IPR014032">
    <property type="entry name" value="Peptidase_A24A_bac"/>
</dbReference>
<dbReference type="AlphaFoldDB" id="A0A839ILV9"/>
<dbReference type="GO" id="GO:0008168">
    <property type="term" value="F:methyltransferase activity"/>
    <property type="evidence" value="ECO:0007669"/>
    <property type="project" value="UniProtKB-KW"/>
</dbReference>
<dbReference type="GO" id="GO:0005886">
    <property type="term" value="C:plasma membrane"/>
    <property type="evidence" value="ECO:0007669"/>
    <property type="project" value="UniProtKB-SubCell"/>
</dbReference>
<dbReference type="Gene3D" id="1.20.120.1220">
    <property type="match status" value="1"/>
</dbReference>
<evidence type="ECO:0000256" key="8">
    <source>
        <dbReference type="RuleBase" id="RU003793"/>
    </source>
</evidence>
<feature type="transmembrane region" description="Helical" evidence="10">
    <location>
        <begin position="12"/>
        <end position="37"/>
    </location>
</feature>
<keyword evidence="4" id="KW-0997">Cell inner membrane</keyword>
<keyword evidence="7 10" id="KW-0472">Membrane</keyword>
<keyword evidence="5 9" id="KW-0812">Transmembrane</keyword>
<dbReference type="GO" id="GO:0006465">
    <property type="term" value="P:signal peptide processing"/>
    <property type="evidence" value="ECO:0007669"/>
    <property type="project" value="TreeGrafter"/>
</dbReference>
<comment type="caution">
    <text evidence="13">The sequence shown here is derived from an EMBL/GenBank/DDBJ whole genome shotgun (WGS) entry which is preliminary data.</text>
</comment>
<dbReference type="GO" id="GO:0032259">
    <property type="term" value="P:methylation"/>
    <property type="evidence" value="ECO:0007669"/>
    <property type="project" value="UniProtKB-KW"/>
</dbReference>
<keyword evidence="9" id="KW-0489">Methyltransferase</keyword>
<dbReference type="InterPro" id="IPR050882">
    <property type="entry name" value="Prepilin_peptidase/N-MTase"/>
</dbReference>
<protein>
    <recommendedName>
        <fullName evidence="9">Prepilin leader peptidase/N-methyltransferase</fullName>
        <ecNumber evidence="9">2.1.1.-</ecNumber>
        <ecNumber evidence="9">3.4.23.43</ecNumber>
    </recommendedName>
</protein>
<feature type="domain" description="Prepilin peptidase A24 N-terminal" evidence="12">
    <location>
        <begin position="24"/>
        <end position="118"/>
    </location>
</feature>
<dbReference type="EC" id="2.1.1.-" evidence="9"/>
<dbReference type="Pfam" id="PF01478">
    <property type="entry name" value="Peptidase_A24"/>
    <property type="match status" value="1"/>
</dbReference>
<evidence type="ECO:0000256" key="1">
    <source>
        <dbReference type="ARBA" id="ARBA00004429"/>
    </source>
</evidence>
<feature type="transmembrane region" description="Helical" evidence="10">
    <location>
        <begin position="213"/>
        <end position="238"/>
    </location>
</feature>
<dbReference type="Pfam" id="PF06750">
    <property type="entry name" value="A24_N_bact"/>
    <property type="match status" value="1"/>
</dbReference>
<evidence type="ECO:0000259" key="12">
    <source>
        <dbReference type="Pfam" id="PF06750"/>
    </source>
</evidence>
<evidence type="ECO:0000256" key="6">
    <source>
        <dbReference type="ARBA" id="ARBA00022989"/>
    </source>
</evidence>
<keyword evidence="9" id="KW-0378">Hydrolase</keyword>
<name>A0A839ILV9_9GAMM</name>
<evidence type="ECO:0000256" key="4">
    <source>
        <dbReference type="ARBA" id="ARBA00022519"/>
    </source>
</evidence>
<comment type="similarity">
    <text evidence="2 8">Belongs to the peptidase A24 family.</text>
</comment>
<keyword evidence="9" id="KW-0511">Multifunctional enzyme</keyword>
<dbReference type="GO" id="GO:0004190">
    <property type="term" value="F:aspartic-type endopeptidase activity"/>
    <property type="evidence" value="ECO:0007669"/>
    <property type="project" value="UniProtKB-EC"/>
</dbReference>
<dbReference type="EC" id="3.4.23.43" evidence="9"/>
<evidence type="ECO:0000313" key="13">
    <source>
        <dbReference type="EMBL" id="MBB1485467.1"/>
    </source>
</evidence>
<evidence type="ECO:0000256" key="9">
    <source>
        <dbReference type="RuleBase" id="RU003794"/>
    </source>
</evidence>
<dbReference type="Proteomes" id="UP000565262">
    <property type="component" value="Unassembled WGS sequence"/>
</dbReference>
<comment type="catalytic activity">
    <reaction evidence="9">
        <text>Typically cleaves a -Gly-|-Phe- bond to release an N-terminal, basic peptide of 5-8 residues from type IV prepilin, and then N-methylates the new N-terminal amino group, the methyl donor being S-adenosyl-L-methionine.</text>
        <dbReference type="EC" id="3.4.23.43"/>
    </reaction>
</comment>